<keyword evidence="8" id="KW-1185">Reference proteome</keyword>
<dbReference type="CDD" id="cd16146">
    <property type="entry name" value="ARS_like"/>
    <property type="match status" value="1"/>
</dbReference>
<dbReference type="PANTHER" id="PTHR42693">
    <property type="entry name" value="ARYLSULFATASE FAMILY MEMBER"/>
    <property type="match status" value="1"/>
</dbReference>
<organism evidence="6 9">
    <name type="scientific">Algibacter amylolyticus</name>
    <dbReference type="NCBI Taxonomy" id="1608400"/>
    <lineage>
        <taxon>Bacteria</taxon>
        <taxon>Pseudomonadati</taxon>
        <taxon>Bacteroidota</taxon>
        <taxon>Flavobacteriia</taxon>
        <taxon>Flavobacteriales</taxon>
        <taxon>Flavobacteriaceae</taxon>
        <taxon>Algibacter</taxon>
    </lineage>
</organism>
<dbReference type="FunFam" id="3.40.720.10:FF:000070">
    <property type="entry name" value="Arylsulfatase A"/>
    <property type="match status" value="1"/>
</dbReference>
<dbReference type="Gene3D" id="3.40.720.10">
    <property type="entry name" value="Alkaline Phosphatase, subunit A"/>
    <property type="match status" value="1"/>
</dbReference>
<keyword evidence="3" id="KW-0378">Hydrolase</keyword>
<evidence type="ECO:0000256" key="2">
    <source>
        <dbReference type="ARBA" id="ARBA00022723"/>
    </source>
</evidence>
<keyword evidence="4" id="KW-0106">Calcium</keyword>
<dbReference type="Pfam" id="PF00884">
    <property type="entry name" value="Sulfatase"/>
    <property type="match status" value="1"/>
</dbReference>
<protein>
    <submittedName>
        <fullName evidence="6">Arylsulfatase</fullName>
    </submittedName>
</protein>
<evidence type="ECO:0000256" key="4">
    <source>
        <dbReference type="ARBA" id="ARBA00022837"/>
    </source>
</evidence>
<reference evidence="7 8" key="2">
    <citation type="submission" date="2019-07" db="EMBL/GenBank/DDBJ databases">
        <title>Algibacter marinivivus sp. nov., isolated from the surface of a marine red alga.</title>
        <authorList>
            <person name="Zhong X."/>
            <person name="Xu W."/>
            <person name="Zhang Y."/>
            <person name="Zhang Q."/>
            <person name="Du Z."/>
        </authorList>
    </citation>
    <scope>NUCLEOTIDE SEQUENCE [LARGE SCALE GENOMIC DNA]</scope>
    <source>
        <strain evidence="7 8">RU-4-M-4</strain>
    </source>
</reference>
<name>A0A5M7BA67_9FLAO</name>
<dbReference type="InterPro" id="IPR017850">
    <property type="entry name" value="Alkaline_phosphatase_core_sf"/>
</dbReference>
<proteinExistence type="inferred from homology"/>
<dbReference type="InterPro" id="IPR024607">
    <property type="entry name" value="Sulfatase_CS"/>
</dbReference>
<comment type="caution">
    <text evidence="6">The sequence shown here is derived from an EMBL/GenBank/DDBJ whole genome shotgun (WGS) entry which is preliminary data.</text>
</comment>
<dbReference type="EMBL" id="VWRS01000004">
    <property type="protein sequence ID" value="KAA5825208.1"/>
    <property type="molecule type" value="Genomic_DNA"/>
</dbReference>
<evidence type="ECO:0000256" key="3">
    <source>
        <dbReference type="ARBA" id="ARBA00022801"/>
    </source>
</evidence>
<accession>A0A5M7BA67</accession>
<evidence type="ECO:0000313" key="7">
    <source>
        <dbReference type="EMBL" id="TSJ77702.1"/>
    </source>
</evidence>
<dbReference type="GO" id="GO:0046872">
    <property type="term" value="F:metal ion binding"/>
    <property type="evidence" value="ECO:0007669"/>
    <property type="project" value="UniProtKB-KW"/>
</dbReference>
<dbReference type="OrthoDB" id="756520at2"/>
<dbReference type="Gene3D" id="3.30.1120.10">
    <property type="match status" value="1"/>
</dbReference>
<evidence type="ECO:0000313" key="9">
    <source>
        <dbReference type="Proteomes" id="UP000322315"/>
    </source>
</evidence>
<evidence type="ECO:0000256" key="1">
    <source>
        <dbReference type="ARBA" id="ARBA00008779"/>
    </source>
</evidence>
<dbReference type="GO" id="GO:0004065">
    <property type="term" value="F:arylsulfatase activity"/>
    <property type="evidence" value="ECO:0007669"/>
    <property type="project" value="TreeGrafter"/>
</dbReference>
<dbReference type="EMBL" id="VMBF01000004">
    <property type="protein sequence ID" value="TSJ77702.1"/>
    <property type="molecule type" value="Genomic_DNA"/>
</dbReference>
<feature type="domain" description="Sulfatase N-terminal" evidence="5">
    <location>
        <begin position="53"/>
        <end position="370"/>
    </location>
</feature>
<dbReference type="InterPro" id="IPR050738">
    <property type="entry name" value="Sulfatase"/>
</dbReference>
<sequence>MCPLKKNKNKHMKFNLKNTINLYLTCVCLLLLSSCKGDKKEEVAANETTNQKPNVVLIMVDDVGYGDIAAHGNEWIKTPNIDKLYNESTRLTDYHVSPTCAPTRAAFMTGHHNYRTGVFFTIKGRSLILEKEKTMAQIFKENGYNTAMFGKWHLGDNYPFRPQDKGFDEVLMNNGGGIGQTMDYWNNDYFDDTYMHNGKLEKFEGYCTDVWFEEAKQYIGKQKDKPFFCYLSTNAAHSPYWVDDKYSDPYKDNENIPNAAFYGMIANIDENLGKLVDYLKAIDLMDNTILIFTVDNGSAAGNKMGEGQDRLDGFIAKGNNAGMRGVKASMYEGGHRVPFYIHWKNGGINVGKDINALTAHYDILPTLVDLCKLELKEDLKFDGSSLVPLMAGDDSKFEDRIVYVNTQFSTDPVPWKRTALMHKNWRLVEGTELYNLDTDPEQRTNIADQYPEKVETYKAAYDKWWAEISPTFVEKPYFIVGNEAENPTTLFCHDWHSETFTPWKQDHIRQGQVNNGFWRVKVEETGTYTLKLRRWPVETHLALGAKAPVRPALEGTSVTSSKKSKALNIKNSRIEIQDIKMSKPVDLQSEYVKYTVELEQGETHFKTWFTLDDGVEIGAYYATIEKLN</sequence>
<dbReference type="PROSITE" id="PS51257">
    <property type="entry name" value="PROKAR_LIPOPROTEIN"/>
    <property type="match status" value="1"/>
</dbReference>
<dbReference type="Proteomes" id="UP000315145">
    <property type="component" value="Unassembled WGS sequence"/>
</dbReference>
<dbReference type="PROSITE" id="PS00523">
    <property type="entry name" value="SULFATASE_1"/>
    <property type="match status" value="1"/>
</dbReference>
<comment type="similarity">
    <text evidence="1">Belongs to the sulfatase family.</text>
</comment>
<evidence type="ECO:0000259" key="5">
    <source>
        <dbReference type="Pfam" id="PF00884"/>
    </source>
</evidence>
<reference evidence="6" key="3">
    <citation type="submission" date="2019-09" db="EMBL/GenBank/DDBJ databases">
        <authorList>
            <person name="Zhang D.-C."/>
        </authorList>
    </citation>
    <scope>NUCLEOTIDE SEQUENCE</scope>
    <source>
        <strain evidence="6">RU-4-M-4</strain>
    </source>
</reference>
<dbReference type="InterPro" id="IPR000917">
    <property type="entry name" value="Sulfatase_N"/>
</dbReference>
<dbReference type="PANTHER" id="PTHR42693:SF53">
    <property type="entry name" value="ENDO-4-O-SULFATASE"/>
    <property type="match status" value="1"/>
</dbReference>
<evidence type="ECO:0000313" key="8">
    <source>
        <dbReference type="Proteomes" id="UP000315145"/>
    </source>
</evidence>
<evidence type="ECO:0000313" key="6">
    <source>
        <dbReference type="EMBL" id="KAA5825208.1"/>
    </source>
</evidence>
<keyword evidence="2" id="KW-0479">Metal-binding</keyword>
<reference evidence="6 9" key="1">
    <citation type="journal article" date="2015" name="Int. J. Syst. Evol. Microbiol.">
        <title>Algibacter amylolyticus sp. nov., isolated from intertidal sediment.</title>
        <authorList>
            <person name="Zhang D.C."/>
            <person name="Wu J."/>
            <person name="Neuner K."/>
            <person name="Yao J."/>
            <person name="Margesin R."/>
        </authorList>
    </citation>
    <scope>NUCLEOTIDE SEQUENCE [LARGE SCALE GENOMIC DNA]</scope>
    <source>
        <strain evidence="6 9">RU-4-M-4</strain>
    </source>
</reference>
<dbReference type="Proteomes" id="UP000322315">
    <property type="component" value="Unassembled WGS sequence"/>
</dbReference>
<gene>
    <name evidence="6" type="ORF">F2B50_08450</name>
    <name evidence="7" type="ORF">FPF71_08450</name>
</gene>
<dbReference type="SUPFAM" id="SSF53649">
    <property type="entry name" value="Alkaline phosphatase-like"/>
    <property type="match status" value="1"/>
</dbReference>
<dbReference type="AlphaFoldDB" id="A0A5M7BA67"/>